<dbReference type="EMBL" id="GBXM01041711">
    <property type="protein sequence ID" value="JAH66866.1"/>
    <property type="molecule type" value="Transcribed_RNA"/>
</dbReference>
<proteinExistence type="predicted"/>
<reference evidence="2" key="1">
    <citation type="submission" date="2014-11" db="EMBL/GenBank/DDBJ databases">
        <authorList>
            <person name="Amaro Gonzalez C."/>
        </authorList>
    </citation>
    <scope>NUCLEOTIDE SEQUENCE</scope>
</reference>
<sequence length="63" mass="7089">MTIACLLDKIRLMTLLAFVQSDFKCMTVQKHSCASALHIESPRSGNGPFKQTSKICWLRDCNT</sequence>
<reference evidence="2" key="2">
    <citation type="journal article" date="2015" name="Fish Shellfish Immunol.">
        <title>Early steps in the European eel (Anguilla anguilla)-Vibrio vulnificus interaction in the gills: Role of the RtxA13 toxin.</title>
        <authorList>
            <person name="Callol A."/>
            <person name="Pajuelo D."/>
            <person name="Ebbesson L."/>
            <person name="Teles M."/>
            <person name="MacKenzie S."/>
            <person name="Amaro C."/>
        </authorList>
    </citation>
    <scope>NUCLEOTIDE SEQUENCE</scope>
</reference>
<evidence type="ECO:0000313" key="2">
    <source>
        <dbReference type="EMBL" id="JAH66866.1"/>
    </source>
</evidence>
<dbReference type="AlphaFoldDB" id="A0A0E9UM92"/>
<accession>A0A0E9UM92</accession>
<protein>
    <submittedName>
        <fullName evidence="2">Uncharacterized protein</fullName>
    </submittedName>
</protein>
<evidence type="ECO:0000256" key="1">
    <source>
        <dbReference type="SAM" id="SignalP"/>
    </source>
</evidence>
<keyword evidence="1" id="KW-0732">Signal</keyword>
<feature type="signal peptide" evidence="1">
    <location>
        <begin position="1"/>
        <end position="21"/>
    </location>
</feature>
<name>A0A0E9UM92_ANGAN</name>
<feature type="chain" id="PRO_5002433986" evidence="1">
    <location>
        <begin position="22"/>
        <end position="63"/>
    </location>
</feature>
<organism evidence="2">
    <name type="scientific">Anguilla anguilla</name>
    <name type="common">European freshwater eel</name>
    <name type="synonym">Muraena anguilla</name>
    <dbReference type="NCBI Taxonomy" id="7936"/>
    <lineage>
        <taxon>Eukaryota</taxon>
        <taxon>Metazoa</taxon>
        <taxon>Chordata</taxon>
        <taxon>Craniata</taxon>
        <taxon>Vertebrata</taxon>
        <taxon>Euteleostomi</taxon>
        <taxon>Actinopterygii</taxon>
        <taxon>Neopterygii</taxon>
        <taxon>Teleostei</taxon>
        <taxon>Anguilliformes</taxon>
        <taxon>Anguillidae</taxon>
        <taxon>Anguilla</taxon>
    </lineage>
</organism>